<gene>
    <name evidence="1" type="ORF">IEE_05088</name>
</gene>
<dbReference type="HOGENOM" id="CLU_2010630_0_0_9"/>
<name>J7ZPS0_BACCE</name>
<dbReference type="EMBL" id="AHDJ01000060">
    <property type="protein sequence ID" value="EJQ38316.1"/>
    <property type="molecule type" value="Genomic_DNA"/>
</dbReference>
<organism evidence="1 2">
    <name type="scientific">Bacillus cereus BAG5X1-1</name>
    <dbReference type="NCBI Taxonomy" id="1053189"/>
    <lineage>
        <taxon>Bacteria</taxon>
        <taxon>Bacillati</taxon>
        <taxon>Bacillota</taxon>
        <taxon>Bacilli</taxon>
        <taxon>Bacillales</taxon>
        <taxon>Bacillaceae</taxon>
        <taxon>Bacillus</taxon>
        <taxon>Bacillus cereus group</taxon>
    </lineage>
</organism>
<dbReference type="AlphaFoldDB" id="J7ZPS0"/>
<proteinExistence type="predicted"/>
<sequence length="123" mass="14703">MQTRLRYADYYNLTSTFDELYQRSKTGENFTRLYDLIISRENILLAYRNIKRNSGAKTSGTDGKTISYLENLKDEQIVRLVRDKLISYREPPHRHQANKTKYPPKMKKYNKLPIWTAPLHNYL</sequence>
<comment type="caution">
    <text evidence="1">The sequence shown here is derived from an EMBL/GenBank/DDBJ whole genome shotgun (WGS) entry which is preliminary data.</text>
</comment>
<evidence type="ECO:0000313" key="1">
    <source>
        <dbReference type="EMBL" id="EJQ38316.1"/>
    </source>
</evidence>
<accession>J7ZPS0</accession>
<dbReference type="RefSeq" id="WP_002106915.1">
    <property type="nucleotide sequence ID" value="NZ_JH791997.1"/>
</dbReference>
<dbReference type="Proteomes" id="UP000006600">
    <property type="component" value="Unassembled WGS sequence"/>
</dbReference>
<evidence type="ECO:0008006" key="3">
    <source>
        <dbReference type="Google" id="ProtNLM"/>
    </source>
</evidence>
<reference evidence="1 2" key="1">
    <citation type="submission" date="2012-04" db="EMBL/GenBank/DDBJ databases">
        <title>The Genome Sequence of Bacillus cereus BAG5X1-1.</title>
        <authorList>
            <consortium name="The Broad Institute Genome Sequencing Platform"/>
            <consortium name="The Broad Institute Genome Sequencing Center for Infectious Disease"/>
            <person name="Feldgarden M."/>
            <person name="Van der Auwera G.A."/>
            <person name="Mahillon J."/>
            <person name="Duprez V."/>
            <person name="Timmery S."/>
            <person name="Mattelet C."/>
            <person name="Dierick K."/>
            <person name="Sun M."/>
            <person name="Yu Z."/>
            <person name="Zhu L."/>
            <person name="Hu X."/>
            <person name="Shank E.B."/>
            <person name="Swiecicka I."/>
            <person name="Hansen B.M."/>
            <person name="Andrup L."/>
            <person name="Young S.K."/>
            <person name="Zeng Q."/>
            <person name="Gargeya S."/>
            <person name="Fitzgerald M."/>
            <person name="Haas B."/>
            <person name="Abouelleil A."/>
            <person name="Alvarado L."/>
            <person name="Arachchi H.M."/>
            <person name="Berlin A."/>
            <person name="Chapman S.B."/>
            <person name="Goldberg J."/>
            <person name="Griggs A."/>
            <person name="Gujja S."/>
            <person name="Hansen M."/>
            <person name="Howarth C."/>
            <person name="Imamovic A."/>
            <person name="Larimer J."/>
            <person name="McCowen C."/>
            <person name="Montmayeur A."/>
            <person name="Murphy C."/>
            <person name="Neiman D."/>
            <person name="Pearson M."/>
            <person name="Priest M."/>
            <person name="Roberts A."/>
            <person name="Saif S."/>
            <person name="Shea T."/>
            <person name="Sisk P."/>
            <person name="Sykes S."/>
            <person name="Wortman J."/>
            <person name="Nusbaum C."/>
            <person name="Birren B."/>
        </authorList>
    </citation>
    <scope>NUCLEOTIDE SEQUENCE [LARGE SCALE GENOMIC DNA]</scope>
    <source>
        <strain evidence="1 2">BAG5X1-1</strain>
    </source>
</reference>
<evidence type="ECO:0000313" key="2">
    <source>
        <dbReference type="Proteomes" id="UP000006600"/>
    </source>
</evidence>
<protein>
    <recommendedName>
        <fullName evidence="3">Reverse transcriptase domain-containing protein</fullName>
    </recommendedName>
</protein>